<evidence type="ECO:0000313" key="3">
    <source>
        <dbReference type="Proteomes" id="UP000765509"/>
    </source>
</evidence>
<dbReference type="AlphaFoldDB" id="A0A9Q3K6E0"/>
<feature type="compositionally biased region" description="Basic and acidic residues" evidence="1">
    <location>
        <begin position="16"/>
        <end position="28"/>
    </location>
</feature>
<reference evidence="2" key="1">
    <citation type="submission" date="2021-03" db="EMBL/GenBank/DDBJ databases">
        <title>Draft genome sequence of rust myrtle Austropuccinia psidii MF-1, a brazilian biotype.</title>
        <authorList>
            <person name="Quecine M.C."/>
            <person name="Pachon D.M.R."/>
            <person name="Bonatelli M.L."/>
            <person name="Correr F.H."/>
            <person name="Franceschini L.M."/>
            <person name="Leite T.F."/>
            <person name="Margarido G.R.A."/>
            <person name="Almeida C.A."/>
            <person name="Ferrarezi J.A."/>
            <person name="Labate C.A."/>
        </authorList>
    </citation>
    <scope>NUCLEOTIDE SEQUENCE</scope>
    <source>
        <strain evidence="2">MF-1</strain>
    </source>
</reference>
<keyword evidence="3" id="KW-1185">Reference proteome</keyword>
<gene>
    <name evidence="2" type="ORF">O181_113812</name>
</gene>
<proteinExistence type="predicted"/>
<feature type="region of interest" description="Disordered" evidence="1">
    <location>
        <begin position="1"/>
        <end position="37"/>
    </location>
</feature>
<evidence type="ECO:0000256" key="1">
    <source>
        <dbReference type="SAM" id="MobiDB-lite"/>
    </source>
</evidence>
<protein>
    <submittedName>
        <fullName evidence="2">Uncharacterized protein</fullName>
    </submittedName>
</protein>
<organism evidence="2 3">
    <name type="scientific">Austropuccinia psidii MF-1</name>
    <dbReference type="NCBI Taxonomy" id="1389203"/>
    <lineage>
        <taxon>Eukaryota</taxon>
        <taxon>Fungi</taxon>
        <taxon>Dikarya</taxon>
        <taxon>Basidiomycota</taxon>
        <taxon>Pucciniomycotina</taxon>
        <taxon>Pucciniomycetes</taxon>
        <taxon>Pucciniales</taxon>
        <taxon>Sphaerophragmiaceae</taxon>
        <taxon>Austropuccinia</taxon>
    </lineage>
</organism>
<dbReference type="Proteomes" id="UP000765509">
    <property type="component" value="Unassembled WGS sequence"/>
</dbReference>
<comment type="caution">
    <text evidence="2">The sequence shown here is derived from an EMBL/GenBank/DDBJ whole genome shotgun (WGS) entry which is preliminary data.</text>
</comment>
<sequence length="120" mass="14198">MKPQPQGNDLDNSYQEDIKPDVLMDDKSTSPSQYQYGDNMTYSEKEALKKLPEDSIWPTFAGIIGYHHMELIDYIYGLFIDVQSMPDYWLNCRLNTELKGNASICYTEMKEIHGRRYWQW</sequence>
<accession>A0A9Q3K6E0</accession>
<dbReference type="EMBL" id="AVOT02093483">
    <property type="protein sequence ID" value="MBW0574097.1"/>
    <property type="molecule type" value="Genomic_DNA"/>
</dbReference>
<evidence type="ECO:0000313" key="2">
    <source>
        <dbReference type="EMBL" id="MBW0574097.1"/>
    </source>
</evidence>
<name>A0A9Q3K6E0_9BASI</name>
<feature type="compositionally biased region" description="Polar residues" evidence="1">
    <location>
        <begin position="1"/>
        <end position="15"/>
    </location>
</feature>